<dbReference type="SMART" id="SM00214">
    <property type="entry name" value="VWC"/>
    <property type="match status" value="10"/>
</dbReference>
<dbReference type="PROSITE" id="PS01185">
    <property type="entry name" value="CTCK_1"/>
    <property type="match status" value="1"/>
</dbReference>
<dbReference type="PANTHER" id="PTHR11339">
    <property type="entry name" value="EXTRACELLULAR MATRIX GLYCOPROTEIN RELATED"/>
    <property type="match status" value="1"/>
</dbReference>
<evidence type="ECO:0000256" key="7">
    <source>
        <dbReference type="PROSITE-ProRule" id="PRU00039"/>
    </source>
</evidence>
<evidence type="ECO:0000313" key="17">
    <source>
        <dbReference type="EMBL" id="KPJ19090.1"/>
    </source>
</evidence>
<protein>
    <submittedName>
        <fullName evidence="17">Hemocytin</fullName>
    </submittedName>
</protein>
<evidence type="ECO:0000259" key="16">
    <source>
        <dbReference type="PROSITE" id="PS51233"/>
    </source>
</evidence>
<dbReference type="InterPro" id="IPR000421">
    <property type="entry name" value="FA58C"/>
</dbReference>
<dbReference type="InterPro" id="IPR008979">
    <property type="entry name" value="Galactose-bd-like_sf"/>
</dbReference>
<feature type="disulfide bond" evidence="7">
    <location>
        <begin position="4508"/>
        <end position="4560"/>
    </location>
</feature>
<dbReference type="CDD" id="cd00057">
    <property type="entry name" value="FA58C"/>
    <property type="match status" value="2"/>
</dbReference>
<dbReference type="PROSITE" id="PS01286">
    <property type="entry name" value="FA58C_2"/>
    <property type="match status" value="1"/>
</dbReference>
<dbReference type="SUPFAM" id="SSF57196">
    <property type="entry name" value="EGF/Laminin"/>
    <property type="match status" value="1"/>
</dbReference>
<feature type="region of interest" description="Disordered" evidence="9">
    <location>
        <begin position="1718"/>
        <end position="1737"/>
    </location>
</feature>
<dbReference type="InterPro" id="IPR001846">
    <property type="entry name" value="VWF_type-D"/>
</dbReference>
<feature type="disulfide bond" evidence="8">
    <location>
        <begin position="245"/>
        <end position="254"/>
    </location>
</feature>
<keyword evidence="10" id="KW-0732">Signal</keyword>
<dbReference type="SUPFAM" id="SSF57603">
    <property type="entry name" value="FnI-like domain"/>
    <property type="match status" value="2"/>
</dbReference>
<dbReference type="InterPro" id="IPR036084">
    <property type="entry name" value="Ser_inhib-like_sf"/>
</dbReference>
<feature type="domain" description="VWFD" evidence="16">
    <location>
        <begin position="1346"/>
        <end position="1518"/>
    </location>
</feature>
<feature type="disulfide bond" evidence="7">
    <location>
        <begin position="4504"/>
        <end position="4558"/>
    </location>
</feature>
<feature type="domain" description="CTCK" evidence="11">
    <location>
        <begin position="4504"/>
        <end position="4564"/>
    </location>
</feature>
<evidence type="ECO:0000259" key="13">
    <source>
        <dbReference type="PROSITE" id="PS50026"/>
    </source>
</evidence>
<dbReference type="InterPro" id="IPR002557">
    <property type="entry name" value="Chitin-bd_dom"/>
</dbReference>
<dbReference type="Proteomes" id="UP000053240">
    <property type="component" value="Unassembled WGS sequence"/>
</dbReference>
<keyword evidence="4" id="KW-0722">Serine protease inhibitor</keyword>
<dbReference type="CDD" id="cd19941">
    <property type="entry name" value="TIL"/>
    <property type="match status" value="5"/>
</dbReference>
<keyword evidence="2" id="KW-0646">Protease inhibitor</keyword>
<feature type="disulfide bond" evidence="8">
    <location>
        <begin position="131"/>
        <end position="141"/>
    </location>
</feature>
<dbReference type="Gene3D" id="2.10.25.10">
    <property type="entry name" value="Laminin"/>
    <property type="match status" value="6"/>
</dbReference>
<dbReference type="GO" id="GO:0031012">
    <property type="term" value="C:extracellular matrix"/>
    <property type="evidence" value="ECO:0007669"/>
    <property type="project" value="TreeGrafter"/>
</dbReference>
<evidence type="ECO:0000256" key="10">
    <source>
        <dbReference type="SAM" id="SignalP"/>
    </source>
</evidence>
<organism evidence="17 18">
    <name type="scientific">Papilio machaon</name>
    <name type="common">Old World swallowtail butterfly</name>
    <dbReference type="NCBI Taxonomy" id="76193"/>
    <lineage>
        <taxon>Eukaryota</taxon>
        <taxon>Metazoa</taxon>
        <taxon>Ecdysozoa</taxon>
        <taxon>Arthropoda</taxon>
        <taxon>Hexapoda</taxon>
        <taxon>Insecta</taxon>
        <taxon>Pterygota</taxon>
        <taxon>Neoptera</taxon>
        <taxon>Endopterygota</taxon>
        <taxon>Lepidoptera</taxon>
        <taxon>Glossata</taxon>
        <taxon>Ditrysia</taxon>
        <taxon>Papilionoidea</taxon>
        <taxon>Papilionidae</taxon>
        <taxon>Papilioninae</taxon>
        <taxon>Papilio</taxon>
    </lineage>
</organism>
<evidence type="ECO:0000256" key="2">
    <source>
        <dbReference type="ARBA" id="ARBA00022690"/>
    </source>
</evidence>
<dbReference type="InterPro" id="IPR006207">
    <property type="entry name" value="Cys_knot_C"/>
</dbReference>
<keyword evidence="3" id="KW-0677">Repeat</keyword>
<feature type="domain" description="F5/8 type C" evidence="12">
    <location>
        <begin position="2168"/>
        <end position="2320"/>
    </location>
</feature>
<dbReference type="GO" id="GO:0004867">
    <property type="term" value="F:serine-type endopeptidase inhibitor activity"/>
    <property type="evidence" value="ECO:0007669"/>
    <property type="project" value="UniProtKB-KW"/>
</dbReference>
<feature type="domain" description="EGF-like" evidence="13">
    <location>
        <begin position="224"/>
        <end position="255"/>
    </location>
</feature>
<dbReference type="GO" id="GO:0008061">
    <property type="term" value="F:chitin binding"/>
    <property type="evidence" value="ECO:0007669"/>
    <property type="project" value="InterPro"/>
</dbReference>
<dbReference type="SMART" id="SM00231">
    <property type="entry name" value="FA58C"/>
    <property type="match status" value="2"/>
</dbReference>
<dbReference type="SMART" id="SM00181">
    <property type="entry name" value="EGF"/>
    <property type="match status" value="2"/>
</dbReference>
<reference evidence="17 18" key="1">
    <citation type="journal article" date="2015" name="Nat. Commun.">
        <title>Outbred genome sequencing and CRISPR/Cas9 gene editing in butterflies.</title>
        <authorList>
            <person name="Li X."/>
            <person name="Fan D."/>
            <person name="Zhang W."/>
            <person name="Liu G."/>
            <person name="Zhang L."/>
            <person name="Zhao L."/>
            <person name="Fang X."/>
            <person name="Chen L."/>
            <person name="Dong Y."/>
            <person name="Chen Y."/>
            <person name="Ding Y."/>
            <person name="Zhao R."/>
            <person name="Feng M."/>
            <person name="Zhu Y."/>
            <person name="Feng Y."/>
            <person name="Jiang X."/>
            <person name="Zhu D."/>
            <person name="Xiang H."/>
            <person name="Feng X."/>
            <person name="Li S."/>
            <person name="Wang J."/>
            <person name="Zhang G."/>
            <person name="Kronforst M.R."/>
            <person name="Wang W."/>
        </authorList>
    </citation>
    <scope>NUCLEOTIDE SEQUENCE [LARGE SCALE GENOMIC DNA]</scope>
    <source>
        <strain evidence="17">Ya'a_city_454_Pm</strain>
        <tissue evidence="17">Whole body</tissue>
    </source>
</reference>
<feature type="domain" description="VWFD" evidence="16">
    <location>
        <begin position="3154"/>
        <end position="3339"/>
    </location>
</feature>
<feature type="chain" id="PRO_5008265343" evidence="10">
    <location>
        <begin position="19"/>
        <end position="4616"/>
    </location>
</feature>
<dbReference type="Pfam" id="PF23244">
    <property type="entry name" value="VWF"/>
    <property type="match status" value="2"/>
</dbReference>
<dbReference type="SMART" id="SM00041">
    <property type="entry name" value="CT"/>
    <property type="match status" value="1"/>
</dbReference>
<evidence type="ECO:0000256" key="4">
    <source>
        <dbReference type="ARBA" id="ARBA00022900"/>
    </source>
</evidence>
<keyword evidence="5 8" id="KW-1015">Disulfide bond</keyword>
<feature type="domain" description="EGF-like" evidence="13">
    <location>
        <begin position="127"/>
        <end position="159"/>
    </location>
</feature>
<dbReference type="SMART" id="SM00494">
    <property type="entry name" value="ChtBD2"/>
    <property type="match status" value="2"/>
</dbReference>
<dbReference type="SMART" id="SM00216">
    <property type="entry name" value="VWD"/>
    <property type="match status" value="6"/>
</dbReference>
<dbReference type="STRING" id="76193.A0A194RP54"/>
<feature type="disulfide bond" evidence="8">
    <location>
        <begin position="227"/>
        <end position="237"/>
    </location>
</feature>
<dbReference type="PROSITE" id="PS01208">
    <property type="entry name" value="VWFC_1"/>
    <property type="match status" value="1"/>
</dbReference>
<feature type="domain" description="VWFD" evidence="16">
    <location>
        <begin position="871"/>
        <end position="1053"/>
    </location>
</feature>
<feature type="domain" description="VWFC" evidence="14">
    <location>
        <begin position="3488"/>
        <end position="3561"/>
    </location>
</feature>
<dbReference type="FunCoup" id="A0A194RP54">
    <property type="interactions" value="21"/>
</dbReference>
<dbReference type="PROSITE" id="PS00022">
    <property type="entry name" value="EGF_1"/>
    <property type="match status" value="2"/>
</dbReference>
<comment type="similarity">
    <text evidence="1">Belongs to the serine protease inhibitor-like (TIL domain-containing) family.</text>
</comment>
<feature type="compositionally biased region" description="Low complexity" evidence="9">
    <location>
        <begin position="2112"/>
        <end position="2130"/>
    </location>
</feature>
<dbReference type="FunFam" id="2.10.25.10:FF:000055">
    <property type="entry name" value="alpha-tectorin isoform X1"/>
    <property type="match status" value="1"/>
</dbReference>
<evidence type="ECO:0000259" key="15">
    <source>
        <dbReference type="PROSITE" id="PS50940"/>
    </source>
</evidence>
<keyword evidence="18" id="KW-1185">Reference proteome</keyword>
<dbReference type="Pfam" id="PF01826">
    <property type="entry name" value="TIL"/>
    <property type="match status" value="3"/>
</dbReference>
<accession>A0A194RP54</accession>
<proteinExistence type="inferred from homology"/>
<feature type="disulfide bond" evidence="8">
    <location>
        <begin position="149"/>
        <end position="158"/>
    </location>
</feature>
<sequence>MYLRQAFIFLCAIYFCKAGYGYGSYGPTVQSDVEAPSYVPSYARNHPGAYSSHVYTKNGYTGTKTGYHGTKNGYTGTKTGYVPWSNPGYGHSSTGFTPIGYAERKSWFSSGTAPSYGQFNNQARDVFEPKCDIECKNNGICVDTNLCNCPANFYGKYCEFEKKPCLAYPPLPMNSLRKCSSEFCTITCMAGHKFIDGTTVANMRCVGGEWQPTRADFSSIPDCIPECDPPCLNGGVCLSLNTCQCSAAYRGPQCQYSATACDIRKLAFNGGYNCSGDGERFSCSLSCPPQAGFSSPPAAMYTCLYSTGVFLPQPIPHCTFNEVIIITPSNRPSGPHRGDVPDNNAASEIESFIHESTTFGSGKYNPPGNQIIVVQDLTPKGGSCLTWAGMHYKTFDGKIYSFQSPCQHILVRDAEEDKYTVAVRHPDCKNFAYCPSELVVYINDKMYSLSVGEEGAVMFRSTKRLIPMPASLPGIRVSMPSDQVFVNLDALGVTIKWDTNNLIVIEGSVLLWNKTKGLCGTLDGNPENDFLIKDGTIARTKSMMVTSWQLNKIGDICESNPSENTACASKTDADMRKAIQFCNKVFSKDKFRKCSKVMDVSLLLEACQWDYCACTTSLSPEECACKTVSVYAKECLRHGIEEMVSWRDSETCPMQCPEGKVYKACGPDVQPSCAFPLPPSTSANNSCVEGCFCPEGLLLEGGRCIPKSECPCRIRNQSFKPGTVIPKSCNTCTCQAGEWTCTQVPCGARCSAVGDPHYTTFDGLRYDFMGTCTYTLLQTDNVTVEVENVACSGSITEAMNLAPYKGEGKPSCTKAVSIVYKGANIHMKQGGFILVNGKEVSALPVNVGDIRIRAATCQAGEWTCTQVPCGARCSAVGDPHYTTFDGLRYDFMGTCTYTLLQTDNVTVEVENVACSGSITEAMNLAPYKGEGKPSCTKAVSIVYKGANIHMKQGGFILVNGKEVSALPVNVGDIRIRAASSLFVIVQLPIKVDLWWDGNTRVFVDVPPEFHQHTKGLCGTFNLNQKDDFLTPEGDVEQSAFAFANKWKTREFCNDIATKEPENPCHANVENKEAAEKYCSILKSALFESCHWYVDVQPYYENCLYDMCACSGDVSRCLCPMLGDYAMACAASGQHVQWRYNVKECELSCTGGQEYTVCADSCVRTCTDVALTAKSTCKPTCVEGCACPTGQVLDSSNVCVPIALCPCFHKGMEFKPGYKEVRAGRRERELCSLQHEEILRYPPAEDLRSNCSSLQHREFTTCELAEPLTCKNMHLPPMTRASECRPGCQCKKGFVLDTGSGKCVQPTNCPCHHGGRSYADGEKMQEECNTCECKSGSWSCSARACSGVCSAWGDSHLATFDGTHYDFEGVCTYLLAKGSLDGQDGFSVEIQNVPCGTTGATCSKSVTLRVTNTDGSEESISLSQGAPLPDATNLKRIKLRIAGAYVFADVSSLGMSLQWDRELRVYVKVDAMWQNRVKGLCGNYNSDMRDDFQTPSGGGFAETSALIFADSWKLKPTCPKPQEVADHCKQRPQRKEWATATCGALKRFPFSLCHAEVPVEAHVRACEADACACDAGDDCRCACAAIANYAHACAARGVTFDWRKQDLCPMQCDAKCSNYNSCMSPCPPETCDNMLEYDKLKAVCEKETCIEGCQANKTCPEGTVYSNSSLTECVPRAKCRPVCMTLEDGREVFEGDVIEADDCHTCTCSKKTKICSGQPCPTTDTTPSGPPTSPKPHDQPLGCVTGWTPWLNRGPAEIAPDGASIENEPLPRPNELVVGAPMCKPDMMKKIECRTVADHKTAKETGLNVECSLEQGLVCRVPEDVCPDFEIRVYCECEEPFRCMNSTHPNHPHPKDCSKFYECTPEVGTTKEPHAVLKQCGEGLLYNPVTMVCDWPQAVYAVRPECEHPITTTAATPAAEETAPTGITATESPRVPKIVTSESFVTTASSTIATPPLPTSPVCPPGHVFSSCAYPCDNLCEHFLQTLRERGECLPGQKCVKACIDESIANVKCEFGSKWRDDKTCVPIKDCTCYDEGHRIKPGGVVVHGCEKCQCLDNALHCDTTDCVSIFTSVGPTHMTYILEPKTTPATISTIAPTKPTTVTISSTWTPTTVKVTPTPTLPPKTTLSTTEGTTHAPTEPSLETTVPTTVTPLIIKSTNTPPPRCDPAKYKNLLWHAEPLPKSAFTASSSSSPLYEPQHAELNGRPLDISGASWTPKTMDTNQYIQVEFPHREPVYGVLMQGSPVFDHYVTSYEVMYGDDGSVFSTVDGPDGKPKVFRGPVDSNEPLQQMIEPPIEAKFIRIRPLTWHNGIAVRLELIGCEEPITTTPTPTTTVTTPEPMQCTDAMGLDAELPLDNIEVSSNNEARPFLKLDGERGWRPTYSTPGQWIKFDFMAPRNITGIKTKGGVTGWVTAYNVLFSCNLSLPFSPMVDILGDVKQFPANFDSDTVVTTEFRPPIRAQYLKIVPIKWNRNMEMRVEPIGCFEPYPTTSPAPPPTAPSSSGCEMCPGVRPTACNCTELQYFDGEACVTRDQCPCVEGFMTYAVGSIFRGTECDECMCKLGGITDCKPIKECKCGPNIIDDERDCIASTAIKTTVTEPTFISTAVPTAGATPPATTTTQTPLRRKKVKEVATIYESFHPLLEKVPKTLVLEHKNEGKNIAVKCPKVECPRGYFVQYTTSRPNYIRSSTSDLPPPRPRYSYQRYQTGAKQWNGRKFSKGGFSKTGFSKGGYTPFGRPKFPQQNQAFSLDKPALTKDTSSKEVCPQFKCIPKLPPPPRPGSTLPPLICSAPLCPQHYSLKLESVPTEVHKCPQYVCVPPVERPVYCNVTGRTFNTFDGVEYKYDICFHILARDNRFDAWTVIVRKKCRPDGCVNQLMVLQDDQLILVKPNLMIEYNNYEYTVEQTRKICFQKNSFDVDRLGNGVSIKSRKYNFTVLYSTNGDIKIGLLKTHLGGVDGLCGAYDGDASNDRRLPSGQQAVSIDQFGRSWAKPGLKPDACQPKVIPPKEQKKCWDMCDVLTKEPISQCAKVLNLDKWRTICLEKVCECAEQVVNGTKRPEEECRCKFVEQLVAECLAADKDLDIQSWRMNMNCPAECAAPLVHYDCYRRRSEPTCAGAGAGSSGSQQEDGLCFPGCYCPEGRLRKGDQCIAPTDCLDCTCHGLGTPAKYVTFEGDDMPFLGNCTYLASRDRNETGHHKYQVYVTNEPCADNQGVVCTKAIHLIYEKNIVRIAKESYSNMIQTTINGEPVFKYPLKNEWAEITKVNGEDVTIKLPDIHVELSVLRAKLEFSVRVPSYQYANQTEGLCGVCMGYQDKLITSNGTVTDDFELYGKSWQADIDTLSDLNEAVLMVCGDFVPEPVCEPLPPEHNPCLVLNNVETFGECHALVDPAEYIAQCEEELCAWNTTDVCPSLETYAAECRRQGVCLQWRNEELCPYPCESPMVYRECVDCERTCDNYDILEKNPEKCDTFPVAGCFCPEGKVRVNNTCIEPNKCFPCDAKKEHYTGDEWQEDACTKCTCSKLVESNEAHVSCVKQTCTVSVCGEHENLVTKPAKPGQCCPEYMCVPKPIEKHCEEPKKMECGFGQVLKQKDTPSGCKEFSCECKPASECEAIPPDSEVEIMEPGMERVVDSSGCCPRAQLVCRRDSCPKPPVCPEFHKLNTTERPGQCCPEHKCVLPEDKCIAKLEWEAAPRGGEKPREVLQSVLKDVDAVWLDGPCRSCRCSAESAGAVSQCSITECPPLATSEEFVLESVPVPFECCPRTVHAACRYQHHVYKVGENWTSPDNPCETYQCVKVGEGQLDRVTKQQYCDDDCQPGWEYVPAEENSGQCCGKCKPVACVCENTLHPIGQTWASPDFCTNYTCVDLNGTLQVQSANETCPKISEEMQKQFVLTEEKVPGKCCPKVEPVACRVGDKIYQVGENWTSETNACESYECARSGDRLERLTTVHYCHDDCQPGWEYLPSANKSEQCCGKCEPVACVCEGRLHPIGEVWTSADFCTNYTCVNLNGTLQVQSFNETCPEISESMEKQFVLTKEKIEGKCCPKVKPVACRVNDKIYEVGQNWTSPTDACESYQCSRAEDGKLEKVTTVQSCDDDCQPGWEYVPSANKSEQCCGRCKPVACVSEGVLRLIGEVWTSKDFCTNYTCVDLNGTLQVQSFNETCPEISESMEKQFVLTKLKVEGKCCPQIEPVACRVADKIYQVGENWTSPTDACESYQCARTDDGKLEKVTTVQSCDDDCQPGWEYVPSANKSEQCCGRCKPVACVCEGVLRLIGEVWTSKDFCTNYTCVDLNGTLQVQSANETCPVIKEAMLKQFVYSEEKVAGKCCPIREPVACRVGDIIYQEGQSWITTDPCVNATCARDADGQLSRKEATEGCVRDCPRGWLYKEPPPGVCCGRCVQYACVVDDKLRKPGEVWQSGDNCTTFSCERDGDEFYTTSLRRPCPDVSACAPEDLVNETCCQVCKLTPSPLSTCVPKSIPSLETLGLIRVHMGPHGFCVNREPVAGFRECRGTCDSGTLYNNQTGAHDAKCECCAAVRYERLVVGLQCEDGSRRAHSVASPQRCACQRCGGAAKWTPTKTGVKGPRYTSVPPRYKHIFEDEDYNIPDMFARFGTTGRPPPRL</sequence>
<evidence type="ECO:0000259" key="14">
    <source>
        <dbReference type="PROSITE" id="PS50184"/>
    </source>
</evidence>
<evidence type="ECO:0000256" key="8">
    <source>
        <dbReference type="PROSITE-ProRule" id="PRU00076"/>
    </source>
</evidence>
<dbReference type="PROSITE" id="PS01285">
    <property type="entry name" value="FA58C_1"/>
    <property type="match status" value="1"/>
</dbReference>
<evidence type="ECO:0000256" key="3">
    <source>
        <dbReference type="ARBA" id="ARBA00022737"/>
    </source>
</evidence>
<dbReference type="SMART" id="SM00832">
    <property type="entry name" value="C8"/>
    <property type="match status" value="5"/>
</dbReference>
<dbReference type="InterPro" id="IPR002919">
    <property type="entry name" value="TIL_dom"/>
</dbReference>
<gene>
    <name evidence="17" type="ORF">RR48_12601</name>
</gene>
<dbReference type="GO" id="GO:0005615">
    <property type="term" value="C:extracellular space"/>
    <property type="evidence" value="ECO:0007669"/>
    <property type="project" value="TreeGrafter"/>
</dbReference>
<feature type="domain" description="VWFD" evidence="16">
    <location>
        <begin position="748"/>
        <end position="845"/>
    </location>
</feature>
<dbReference type="InterPro" id="IPR001007">
    <property type="entry name" value="VWF_dom"/>
</dbReference>
<dbReference type="Pfam" id="PF00754">
    <property type="entry name" value="F5_F8_type_C"/>
    <property type="match status" value="2"/>
</dbReference>
<evidence type="ECO:0000259" key="11">
    <source>
        <dbReference type="PROSITE" id="PS01225"/>
    </source>
</evidence>
<feature type="signal peptide" evidence="10">
    <location>
        <begin position="1"/>
        <end position="18"/>
    </location>
</feature>
<feature type="domain" description="VWFD" evidence="16">
    <location>
        <begin position="382"/>
        <end position="558"/>
    </location>
</feature>
<evidence type="ECO:0000313" key="18">
    <source>
        <dbReference type="Proteomes" id="UP000053240"/>
    </source>
</evidence>
<dbReference type="PROSITE" id="PS50184">
    <property type="entry name" value="VWFC_2"/>
    <property type="match status" value="1"/>
</dbReference>
<dbReference type="SUPFAM" id="SSF49785">
    <property type="entry name" value="Galactose-binding domain-like"/>
    <property type="match status" value="2"/>
</dbReference>
<evidence type="ECO:0000256" key="6">
    <source>
        <dbReference type="ARBA" id="ARBA00023180"/>
    </source>
</evidence>
<dbReference type="PROSITE" id="PS50940">
    <property type="entry name" value="CHIT_BIND_II"/>
    <property type="match status" value="1"/>
</dbReference>
<dbReference type="SMART" id="SM00215">
    <property type="entry name" value="VWC_out"/>
    <property type="match status" value="2"/>
</dbReference>
<comment type="caution">
    <text evidence="8">Lacks conserved residue(s) required for the propagation of feature annotation.</text>
</comment>
<keyword evidence="8" id="KW-0245">EGF-like domain</keyword>
<feature type="domain" description="VWFD" evidence="16">
    <location>
        <begin position="2822"/>
        <end position="2997"/>
    </location>
</feature>
<evidence type="ECO:0000256" key="5">
    <source>
        <dbReference type="ARBA" id="ARBA00023157"/>
    </source>
</evidence>
<evidence type="ECO:0000256" key="1">
    <source>
        <dbReference type="ARBA" id="ARBA00007611"/>
    </source>
</evidence>
<dbReference type="InterPro" id="IPR036508">
    <property type="entry name" value="Chitin-bd_dom_sf"/>
</dbReference>
<dbReference type="PROSITE" id="PS50026">
    <property type="entry name" value="EGF_3"/>
    <property type="match status" value="2"/>
</dbReference>
<name>A0A194RP54_PAPMA</name>
<evidence type="ECO:0000256" key="9">
    <source>
        <dbReference type="SAM" id="MobiDB-lite"/>
    </source>
</evidence>
<feature type="domain" description="F5/8 type C" evidence="12">
    <location>
        <begin position="2342"/>
        <end position="2482"/>
    </location>
</feature>
<dbReference type="InterPro" id="IPR014853">
    <property type="entry name" value="VWF/SSPO/ZAN-like_Cys-rich_dom"/>
</dbReference>
<dbReference type="Gene3D" id="2.60.120.260">
    <property type="entry name" value="Galactose-binding domain-like"/>
    <property type="match status" value="2"/>
</dbReference>
<feature type="region of interest" description="Disordered" evidence="9">
    <location>
        <begin position="2112"/>
        <end position="2145"/>
    </location>
</feature>
<dbReference type="Gene3D" id="3.20.20.80">
    <property type="entry name" value="Glycosidases"/>
    <property type="match status" value="1"/>
</dbReference>
<dbReference type="SUPFAM" id="SSF57625">
    <property type="entry name" value="Invertebrate chitin-binding proteins"/>
    <property type="match status" value="1"/>
</dbReference>
<dbReference type="EMBL" id="KQ459984">
    <property type="protein sequence ID" value="KPJ19090.1"/>
    <property type="molecule type" value="Genomic_DNA"/>
</dbReference>
<dbReference type="InterPro" id="IPR050780">
    <property type="entry name" value="Mucin_vWF_Thrombospondin_sf"/>
</dbReference>
<dbReference type="InParanoid" id="A0A194RP54"/>
<feature type="domain" description="Chitin-binding type-2" evidence="15">
    <location>
        <begin position="1839"/>
        <end position="1907"/>
    </location>
</feature>
<dbReference type="InterPro" id="IPR000742">
    <property type="entry name" value="EGF"/>
</dbReference>
<dbReference type="Pfam" id="PF00094">
    <property type="entry name" value="VWD"/>
    <property type="match status" value="6"/>
</dbReference>
<dbReference type="PROSITE" id="PS50022">
    <property type="entry name" value="FA58C_3"/>
    <property type="match status" value="2"/>
</dbReference>
<evidence type="ECO:0000259" key="12">
    <source>
        <dbReference type="PROSITE" id="PS50022"/>
    </source>
</evidence>
<dbReference type="PROSITE" id="PS51233">
    <property type="entry name" value="VWFD"/>
    <property type="match status" value="6"/>
</dbReference>
<dbReference type="GO" id="GO:0007399">
    <property type="term" value="P:nervous system development"/>
    <property type="evidence" value="ECO:0007669"/>
    <property type="project" value="UniProtKB-ARBA"/>
</dbReference>
<dbReference type="PANTHER" id="PTHR11339:SF386">
    <property type="entry name" value="HEMOLECTIN, ISOFORM A"/>
    <property type="match status" value="1"/>
</dbReference>
<keyword evidence="6" id="KW-0325">Glycoprotein</keyword>
<dbReference type="Pfam" id="PF08742">
    <property type="entry name" value="C8"/>
    <property type="match status" value="5"/>
</dbReference>
<dbReference type="PROSITE" id="PS01225">
    <property type="entry name" value="CTCK_2"/>
    <property type="match status" value="1"/>
</dbReference>
<dbReference type="SUPFAM" id="SSF57567">
    <property type="entry name" value="Serine protease inhibitors"/>
    <property type="match status" value="5"/>
</dbReference>